<sequence>MDAWLARVAVSELPELRSFAAGIEKDKDAVQAGLTWAINNGIVEGHVTKLKLIKRQMYGKAGFALLRQCALHAL</sequence>
<dbReference type="Pfam" id="PF01610">
    <property type="entry name" value="DDE_Tnp_ISL3"/>
    <property type="match status" value="1"/>
</dbReference>
<evidence type="ECO:0000313" key="2">
    <source>
        <dbReference type="EMBL" id="GHO47802.1"/>
    </source>
</evidence>
<organism evidence="2 3">
    <name type="scientific">Ktedonospora formicarum</name>
    <dbReference type="NCBI Taxonomy" id="2778364"/>
    <lineage>
        <taxon>Bacteria</taxon>
        <taxon>Bacillati</taxon>
        <taxon>Chloroflexota</taxon>
        <taxon>Ktedonobacteria</taxon>
        <taxon>Ktedonobacterales</taxon>
        <taxon>Ktedonobacteraceae</taxon>
        <taxon>Ktedonospora</taxon>
    </lineage>
</organism>
<protein>
    <recommendedName>
        <fullName evidence="1">Transposase IS204/IS1001/IS1096/IS1165 DDE domain-containing protein</fullName>
    </recommendedName>
</protein>
<dbReference type="PANTHER" id="PTHR33498">
    <property type="entry name" value="TRANSPOSASE FOR INSERTION SEQUENCE ELEMENT IS1557"/>
    <property type="match status" value="1"/>
</dbReference>
<name>A0A8J3MT41_9CHLR</name>
<reference evidence="2" key="1">
    <citation type="submission" date="2020-10" db="EMBL/GenBank/DDBJ databases">
        <title>Taxonomic study of unclassified bacteria belonging to the class Ktedonobacteria.</title>
        <authorList>
            <person name="Yabe S."/>
            <person name="Wang C.M."/>
            <person name="Zheng Y."/>
            <person name="Sakai Y."/>
            <person name="Cavaletti L."/>
            <person name="Monciardini P."/>
            <person name="Donadio S."/>
        </authorList>
    </citation>
    <scope>NUCLEOTIDE SEQUENCE</scope>
    <source>
        <strain evidence="2">SOSP1-1</strain>
    </source>
</reference>
<dbReference type="EMBL" id="BNJF01000003">
    <property type="protein sequence ID" value="GHO47802.1"/>
    <property type="molecule type" value="Genomic_DNA"/>
</dbReference>
<comment type="caution">
    <text evidence="2">The sequence shown here is derived from an EMBL/GenBank/DDBJ whole genome shotgun (WGS) entry which is preliminary data.</text>
</comment>
<dbReference type="PANTHER" id="PTHR33498:SF1">
    <property type="entry name" value="TRANSPOSASE FOR INSERTION SEQUENCE ELEMENT IS1557"/>
    <property type="match status" value="1"/>
</dbReference>
<gene>
    <name evidence="2" type="ORF">KSX_59650</name>
</gene>
<proteinExistence type="predicted"/>
<accession>A0A8J3MT41</accession>
<dbReference type="InterPro" id="IPR047951">
    <property type="entry name" value="Transpos_ISL3"/>
</dbReference>
<dbReference type="InterPro" id="IPR002560">
    <property type="entry name" value="Transposase_DDE"/>
</dbReference>
<evidence type="ECO:0000259" key="1">
    <source>
        <dbReference type="Pfam" id="PF01610"/>
    </source>
</evidence>
<keyword evidence="3" id="KW-1185">Reference proteome</keyword>
<dbReference type="AlphaFoldDB" id="A0A8J3MT41"/>
<evidence type="ECO:0000313" key="3">
    <source>
        <dbReference type="Proteomes" id="UP000612362"/>
    </source>
</evidence>
<dbReference type="Proteomes" id="UP000612362">
    <property type="component" value="Unassembled WGS sequence"/>
</dbReference>
<feature type="domain" description="Transposase IS204/IS1001/IS1096/IS1165 DDE" evidence="1">
    <location>
        <begin position="1"/>
        <end position="66"/>
    </location>
</feature>